<comment type="caution">
    <text evidence="1">The sequence shown here is derived from an EMBL/GenBank/DDBJ whole genome shotgun (WGS) entry which is preliminary data.</text>
</comment>
<dbReference type="PANTHER" id="PTHR33781:SF4">
    <property type="entry name" value="PROTEIN PHYTOCHROME KINASE SUBSTRATE 1"/>
    <property type="match status" value="1"/>
</dbReference>
<dbReference type="PANTHER" id="PTHR33781">
    <property type="entry name" value="PROTEIN PHYTOCHROME KINASE SUBSTRATE 1-RELATED"/>
    <property type="match status" value="1"/>
</dbReference>
<dbReference type="EMBL" id="BSYO01000003">
    <property type="protein sequence ID" value="GMH01713.1"/>
    <property type="molecule type" value="Genomic_DNA"/>
</dbReference>
<organism evidence="1 2">
    <name type="scientific">Nepenthes gracilis</name>
    <name type="common">Slender pitcher plant</name>
    <dbReference type="NCBI Taxonomy" id="150966"/>
    <lineage>
        <taxon>Eukaryota</taxon>
        <taxon>Viridiplantae</taxon>
        <taxon>Streptophyta</taxon>
        <taxon>Embryophyta</taxon>
        <taxon>Tracheophyta</taxon>
        <taxon>Spermatophyta</taxon>
        <taxon>Magnoliopsida</taxon>
        <taxon>eudicotyledons</taxon>
        <taxon>Gunneridae</taxon>
        <taxon>Pentapetalae</taxon>
        <taxon>Caryophyllales</taxon>
        <taxon>Nepenthaceae</taxon>
        <taxon>Nepenthes</taxon>
    </lineage>
</organism>
<reference evidence="1" key="1">
    <citation type="submission" date="2023-05" db="EMBL/GenBank/DDBJ databases">
        <title>Nepenthes gracilis genome sequencing.</title>
        <authorList>
            <person name="Fukushima K."/>
        </authorList>
    </citation>
    <scope>NUCLEOTIDE SEQUENCE</scope>
    <source>
        <strain evidence="1">SING2019-196</strain>
    </source>
</reference>
<evidence type="ECO:0000313" key="1">
    <source>
        <dbReference type="EMBL" id="GMH01713.1"/>
    </source>
</evidence>
<evidence type="ECO:0000313" key="2">
    <source>
        <dbReference type="Proteomes" id="UP001279734"/>
    </source>
</evidence>
<dbReference type="AlphaFoldDB" id="A0AAD3RZU4"/>
<evidence type="ECO:0008006" key="3">
    <source>
        <dbReference type="Google" id="ProtNLM"/>
    </source>
</evidence>
<proteinExistence type="predicted"/>
<dbReference type="GO" id="GO:0009638">
    <property type="term" value="P:phototropism"/>
    <property type="evidence" value="ECO:0007669"/>
    <property type="project" value="InterPro"/>
</dbReference>
<dbReference type="Proteomes" id="UP001279734">
    <property type="component" value="Unassembled WGS sequence"/>
</dbReference>
<dbReference type="InterPro" id="IPR039615">
    <property type="entry name" value="PKS"/>
</dbReference>
<protein>
    <recommendedName>
        <fullName evidence="3">Protein PHYTOCHROME KINASE SUBSTRATE 1-like</fullName>
    </recommendedName>
</protein>
<keyword evidence="2" id="KW-1185">Reference proteome</keyword>
<accession>A0AAD3RZU4</accession>
<sequence length="429" mass="47053">MASTTLASTRHVNNLSGVSYSSYLKSADQTYMAEVANIPTLQGQLNSRKKKKTKDGEIDVFTADKYFNGGMDEENMGARDNQNKREEQVCRGHFQPSAPSIGSESSWNSQTAFLRTAMRNSSRKSKENKSQGKIFLANLGCKCSCSDKNSVDIDDHISEANNHGRAVSTVMNKSLKPADIILMNKLQLETDKLGVVVERNDYFSPPISDSRVVNKMQLTDQQEGARKSLEVFGCHDLSKGRNCFSHERRLNLLAWDAIPRVEEVGVRIPPEETQKDAESDASSDLFEIDCLSGTSKSALACHEVMSPTTCYAPSEASIEWSVVTASAADFAADSDHRQGPSTDCLKVLPAAKTDGNHEKRRPAGILSGCKSDKAVQVAGADVYRSPGKVRFEAQRLQRSESLAPLSRFHAESKVGGLSYKQSRGPPYLQ</sequence>
<gene>
    <name evidence="1" type="ORF">Nepgr_003552</name>
</gene>
<name>A0AAD3RZU4_NEPGR</name>